<keyword evidence="5" id="KW-1185">Reference proteome</keyword>
<dbReference type="PANTHER" id="PTHR34069:SF2">
    <property type="entry name" value="BETA-KETOACYL-[ACYL-CARRIER-PROTEIN] SYNTHASE III"/>
    <property type="match status" value="1"/>
</dbReference>
<evidence type="ECO:0000259" key="3">
    <source>
        <dbReference type="Pfam" id="PF08541"/>
    </source>
</evidence>
<dbReference type="RefSeq" id="WP_387899531.1">
    <property type="nucleotide sequence ID" value="NZ_JBIAPK010000017.1"/>
</dbReference>
<sequence length="388" mass="42749">MSAYISGIAAFLPNVPVDNDEIENVLGQVGGDRSRTKRMVLRNNGITTRHYAIDPATGKMTHTNVGLTAEAVRMLCERTGFSLADLDSLSCGTALPDQDLPNHAVMVHAELGSPPCEPVSTSGACLSGLTAFKYACLSVMSGDSKNAVATASELVSAVLRSTYFGHHYDAADADDEQAAARIATNPVIALEADFLRWMLSDGAAATLITDEPRGTSVALRIDWIEIISMAHLADPCMYVGGEKRKDGSFVGWRQMDSPQEALQRGHFYLKQDTRLLNEMILKLLGESIDVLRERRDVTGDAYDWFLPHYSSHYFRRPVAETFRERGIDIPEEKWFTNLPYKGNTGSASVFIMLEELLEGGRLKPGQKLLCWVPESARFSYGFMQLTVV</sequence>
<dbReference type="Proteomes" id="UP001601976">
    <property type="component" value="Unassembled WGS sequence"/>
</dbReference>
<reference evidence="4 5" key="1">
    <citation type="submission" date="2024-10" db="EMBL/GenBank/DDBJ databases">
        <title>The Natural Products Discovery Center: Release of the First 8490 Sequenced Strains for Exploring Actinobacteria Biosynthetic Diversity.</title>
        <authorList>
            <person name="Kalkreuter E."/>
            <person name="Kautsar S.A."/>
            <person name="Yang D."/>
            <person name="Bader C.D."/>
            <person name="Teijaro C.N."/>
            <person name="Fluegel L."/>
            <person name="Davis C.M."/>
            <person name="Simpson J.R."/>
            <person name="Lauterbach L."/>
            <person name="Steele A.D."/>
            <person name="Gui C."/>
            <person name="Meng S."/>
            <person name="Li G."/>
            <person name="Viehrig K."/>
            <person name="Ye F."/>
            <person name="Su P."/>
            <person name="Kiefer A.F."/>
            <person name="Nichols A."/>
            <person name="Cepeda A.J."/>
            <person name="Yan W."/>
            <person name="Fan B."/>
            <person name="Jiang Y."/>
            <person name="Adhikari A."/>
            <person name="Zheng C.-J."/>
            <person name="Schuster L."/>
            <person name="Cowan T.M."/>
            <person name="Smanski M.J."/>
            <person name="Chevrette M.G."/>
            <person name="De Carvalho L.P.S."/>
            <person name="Shen B."/>
        </authorList>
    </citation>
    <scope>NUCLEOTIDE SEQUENCE [LARGE SCALE GENOMIC DNA]</scope>
    <source>
        <strain evidence="4 5">NPDC003029</strain>
    </source>
</reference>
<keyword evidence="2" id="KW-0012">Acyltransferase</keyword>
<dbReference type="InterPro" id="IPR016039">
    <property type="entry name" value="Thiolase-like"/>
</dbReference>
<feature type="domain" description="Beta-ketoacyl-[acyl-carrier-protein] synthase III C-terminal" evidence="3">
    <location>
        <begin position="294"/>
        <end position="371"/>
    </location>
</feature>
<evidence type="ECO:0000256" key="2">
    <source>
        <dbReference type="ARBA" id="ARBA00023315"/>
    </source>
</evidence>
<dbReference type="SUPFAM" id="SSF53901">
    <property type="entry name" value="Thiolase-like"/>
    <property type="match status" value="1"/>
</dbReference>
<accession>A0ABW6RQ13</accession>
<comment type="caution">
    <text evidence="4">The sequence shown here is derived from an EMBL/GenBank/DDBJ whole genome shotgun (WGS) entry which is preliminary data.</text>
</comment>
<protein>
    <submittedName>
        <fullName evidence="4">Beta-ketoacyl-ACP synthase III</fullName>
    </submittedName>
</protein>
<dbReference type="NCBIfam" id="NF005293">
    <property type="entry name" value="PRK06816.1"/>
    <property type="match status" value="1"/>
</dbReference>
<dbReference type="EMBL" id="JBIAPK010000017">
    <property type="protein sequence ID" value="MFF3343643.1"/>
    <property type="molecule type" value="Genomic_DNA"/>
</dbReference>
<evidence type="ECO:0000313" key="5">
    <source>
        <dbReference type="Proteomes" id="UP001601976"/>
    </source>
</evidence>
<evidence type="ECO:0000256" key="1">
    <source>
        <dbReference type="ARBA" id="ARBA00022679"/>
    </source>
</evidence>
<dbReference type="Pfam" id="PF08541">
    <property type="entry name" value="ACP_syn_III_C"/>
    <property type="match status" value="1"/>
</dbReference>
<gene>
    <name evidence="4" type="ORF">ACFYWW_34010</name>
</gene>
<organism evidence="4 5">
    <name type="scientific">Streptomyces flavidovirens</name>
    <dbReference type="NCBI Taxonomy" id="67298"/>
    <lineage>
        <taxon>Bacteria</taxon>
        <taxon>Bacillati</taxon>
        <taxon>Actinomycetota</taxon>
        <taxon>Actinomycetes</taxon>
        <taxon>Kitasatosporales</taxon>
        <taxon>Streptomycetaceae</taxon>
        <taxon>Streptomyces</taxon>
    </lineage>
</organism>
<evidence type="ECO:0000313" key="4">
    <source>
        <dbReference type="EMBL" id="MFF3343643.1"/>
    </source>
</evidence>
<dbReference type="Gene3D" id="3.40.47.10">
    <property type="match status" value="2"/>
</dbReference>
<dbReference type="InterPro" id="IPR013747">
    <property type="entry name" value="ACP_syn_III_C"/>
</dbReference>
<name>A0ABW6RQ13_9ACTN</name>
<dbReference type="CDD" id="cd00827">
    <property type="entry name" value="init_cond_enzymes"/>
    <property type="match status" value="1"/>
</dbReference>
<keyword evidence="1" id="KW-0808">Transferase</keyword>
<proteinExistence type="predicted"/>
<dbReference type="PANTHER" id="PTHR34069">
    <property type="entry name" value="3-OXOACYL-[ACYL-CARRIER-PROTEIN] SYNTHASE 3"/>
    <property type="match status" value="1"/>
</dbReference>